<accession>A0ABW3HD63</accession>
<evidence type="ECO:0000313" key="1">
    <source>
        <dbReference type="EMBL" id="MFD0948782.1"/>
    </source>
</evidence>
<evidence type="ECO:0008006" key="3">
    <source>
        <dbReference type="Google" id="ProtNLM"/>
    </source>
</evidence>
<dbReference type="Proteomes" id="UP001596977">
    <property type="component" value="Unassembled WGS sequence"/>
</dbReference>
<protein>
    <recommendedName>
        <fullName evidence="3">Polyhydroxyalkanoic acid system protein</fullName>
    </recommendedName>
</protein>
<evidence type="ECO:0000313" key="2">
    <source>
        <dbReference type="Proteomes" id="UP001596977"/>
    </source>
</evidence>
<dbReference type="EMBL" id="JBHTJG010000023">
    <property type="protein sequence ID" value="MFD0948782.1"/>
    <property type="molecule type" value="Genomic_DNA"/>
</dbReference>
<sequence length="83" mass="9081">MSKKIILGDEYDDELRGGLMNLLKRWGGKLINCDWSVAGSQELDSATVNLDGKDIHIESETYVGLSISGDEAQVSRIAKKLGK</sequence>
<keyword evidence="2" id="KW-1185">Reference proteome</keyword>
<reference evidence="2" key="1">
    <citation type="journal article" date="2019" name="Int. J. Syst. Evol. Microbiol.">
        <title>The Global Catalogue of Microorganisms (GCM) 10K type strain sequencing project: providing services to taxonomists for standard genome sequencing and annotation.</title>
        <authorList>
            <consortium name="The Broad Institute Genomics Platform"/>
            <consortium name="The Broad Institute Genome Sequencing Center for Infectious Disease"/>
            <person name="Wu L."/>
            <person name="Ma J."/>
        </authorList>
    </citation>
    <scope>NUCLEOTIDE SEQUENCE [LARGE SCALE GENOMIC DNA]</scope>
    <source>
        <strain evidence="2">CCUG 62982</strain>
    </source>
</reference>
<dbReference type="RefSeq" id="WP_264946686.1">
    <property type="nucleotide sequence ID" value="NZ_JAPDRA010000023.1"/>
</dbReference>
<name>A0ABW3HD63_9SPHN</name>
<gene>
    <name evidence="1" type="ORF">ACFQ1E_20785</name>
</gene>
<proteinExistence type="predicted"/>
<organism evidence="1 2">
    <name type="scientific">Sphingomonas canadensis</name>
    <dbReference type="NCBI Taxonomy" id="1219257"/>
    <lineage>
        <taxon>Bacteria</taxon>
        <taxon>Pseudomonadati</taxon>
        <taxon>Pseudomonadota</taxon>
        <taxon>Alphaproteobacteria</taxon>
        <taxon>Sphingomonadales</taxon>
        <taxon>Sphingomonadaceae</taxon>
        <taxon>Sphingomonas</taxon>
    </lineage>
</organism>
<comment type="caution">
    <text evidence="1">The sequence shown here is derived from an EMBL/GenBank/DDBJ whole genome shotgun (WGS) entry which is preliminary data.</text>
</comment>